<evidence type="ECO:0000259" key="12">
    <source>
        <dbReference type="Pfam" id="PF08345"/>
    </source>
</evidence>
<dbReference type="Proteomes" id="UP000474967">
    <property type="component" value="Unassembled WGS sequence"/>
</dbReference>
<dbReference type="InterPro" id="IPR043427">
    <property type="entry name" value="YscJ/FliF"/>
</dbReference>
<dbReference type="AlphaFoldDB" id="A0A6L9XUU3"/>
<dbReference type="EMBL" id="JAAGWY010000001">
    <property type="protein sequence ID" value="NEN05181.1"/>
    <property type="molecule type" value="Genomic_DNA"/>
</dbReference>
<keyword evidence="13" id="KW-0969">Cilium</keyword>
<dbReference type="Pfam" id="PF01514">
    <property type="entry name" value="YscJ_FliF"/>
    <property type="match status" value="1"/>
</dbReference>
<comment type="caution">
    <text evidence="13">The sequence shown here is derived from an EMBL/GenBank/DDBJ whole genome shotgun (WGS) entry which is preliminary data.</text>
</comment>
<dbReference type="InterPro" id="IPR000067">
    <property type="entry name" value="FlgMring_FliF"/>
</dbReference>
<keyword evidence="13" id="KW-0966">Cell projection</keyword>
<dbReference type="RefSeq" id="WP_163288352.1">
    <property type="nucleotide sequence ID" value="NZ_JAAGWY010000001.1"/>
</dbReference>
<evidence type="ECO:0000256" key="6">
    <source>
        <dbReference type="ARBA" id="ARBA00022989"/>
    </source>
</evidence>
<gene>
    <name evidence="13" type="primary">fliF</name>
    <name evidence="13" type="ORF">G3T36_04785</name>
</gene>
<dbReference type="InterPro" id="IPR013556">
    <property type="entry name" value="Flag_M-ring_C"/>
</dbReference>
<keyword evidence="8 9" id="KW-0975">Bacterial flagellum</keyword>
<sequence length="525" mass="53922">MPKQLAAFFQRLSGSVRAFSAAQKTIAILAIAVLALGAVFLGTWLSTPQYTPLFTGLAAADASAVVDQLNADGVKYQLTDGGATVLVPQDKVYDERLKAASAGLPSSSTSGYALLDKMGVTSSEFQQDVMYKQAMEEELAKTIQAMNGVQTASVKLAIPKATVFTAQAADPTASVFIKTDVGATLSSDQVDAIVHLTSASVENMKPADVTVVDSSGQTLSAQGGGATGSSDKLTSAYEAKTTSAIQAMLDRIVGPGNSTVAVSAALSDATSQRVSETFNTPTNAPVLSETSQVQTYTGNGSSAAGVLGPDNIAVPNGAGGNGSYKASNGTKNNAINKVTQTDDIPAGTVQRQTVSVAISSKALGAASTASIQSLVESAAGFDKTRGDVVTVAAVNFNQDQAKAAQAALNASAKAQQAEQAANLLRDAVIAGAIVVVAALALIYFLRRGRQRREPVDLEILGGDDEADEMDAILAGHNLAIEQPVPMPVLEPTSIEVKRAEIATLAGRDPGKAAEILRGLMDERTS</sequence>
<comment type="similarity">
    <text evidence="3 9">Belongs to the FliF family.</text>
</comment>
<evidence type="ECO:0000259" key="11">
    <source>
        <dbReference type="Pfam" id="PF01514"/>
    </source>
</evidence>
<keyword evidence="13" id="KW-0282">Flagellum</keyword>
<evidence type="ECO:0000256" key="3">
    <source>
        <dbReference type="ARBA" id="ARBA00007971"/>
    </source>
</evidence>
<organism evidence="13 14">
    <name type="scientific">Leifsonia tongyongensis</name>
    <dbReference type="NCBI Taxonomy" id="1268043"/>
    <lineage>
        <taxon>Bacteria</taxon>
        <taxon>Bacillati</taxon>
        <taxon>Actinomycetota</taxon>
        <taxon>Actinomycetes</taxon>
        <taxon>Micrococcales</taxon>
        <taxon>Microbacteriaceae</taxon>
        <taxon>Leifsonia</taxon>
    </lineage>
</organism>
<dbReference type="PRINTS" id="PR01009">
    <property type="entry name" value="FLGMRINGFLIF"/>
</dbReference>
<keyword evidence="7 10" id="KW-0472">Membrane</keyword>
<evidence type="ECO:0000256" key="10">
    <source>
        <dbReference type="SAM" id="Phobius"/>
    </source>
</evidence>
<keyword evidence="14" id="KW-1185">Reference proteome</keyword>
<dbReference type="GO" id="GO:0005886">
    <property type="term" value="C:plasma membrane"/>
    <property type="evidence" value="ECO:0007669"/>
    <property type="project" value="UniProtKB-SubCell"/>
</dbReference>
<comment type="subcellular location">
    <subcellularLocation>
        <location evidence="1 9">Bacterial flagellum basal body</location>
    </subcellularLocation>
    <subcellularLocation>
        <location evidence="2">Cell membrane</location>
        <topology evidence="2">Multi-pass membrane protein</topology>
    </subcellularLocation>
</comment>
<evidence type="ECO:0000313" key="13">
    <source>
        <dbReference type="EMBL" id="NEN05181.1"/>
    </source>
</evidence>
<evidence type="ECO:0000256" key="8">
    <source>
        <dbReference type="ARBA" id="ARBA00023143"/>
    </source>
</evidence>
<evidence type="ECO:0000256" key="2">
    <source>
        <dbReference type="ARBA" id="ARBA00004651"/>
    </source>
</evidence>
<feature type="transmembrane region" description="Helical" evidence="10">
    <location>
        <begin position="427"/>
        <end position="445"/>
    </location>
</feature>
<evidence type="ECO:0000256" key="9">
    <source>
        <dbReference type="PIRNR" id="PIRNR004862"/>
    </source>
</evidence>
<dbReference type="GO" id="GO:0071973">
    <property type="term" value="P:bacterial-type flagellum-dependent cell motility"/>
    <property type="evidence" value="ECO:0007669"/>
    <property type="project" value="InterPro"/>
</dbReference>
<accession>A0A6L9XUU3</accession>
<evidence type="ECO:0000313" key="14">
    <source>
        <dbReference type="Proteomes" id="UP000474967"/>
    </source>
</evidence>
<evidence type="ECO:0000256" key="5">
    <source>
        <dbReference type="ARBA" id="ARBA00022692"/>
    </source>
</evidence>
<proteinExistence type="inferred from homology"/>
<dbReference type="GO" id="GO:0009431">
    <property type="term" value="C:bacterial-type flagellum basal body, MS ring"/>
    <property type="evidence" value="ECO:0007669"/>
    <property type="project" value="InterPro"/>
</dbReference>
<dbReference type="NCBIfam" id="TIGR00206">
    <property type="entry name" value="fliF"/>
    <property type="match status" value="1"/>
</dbReference>
<dbReference type="PANTHER" id="PTHR30046:SF0">
    <property type="entry name" value="FLAGELLAR M-RING PROTEIN"/>
    <property type="match status" value="1"/>
</dbReference>
<evidence type="ECO:0000256" key="4">
    <source>
        <dbReference type="ARBA" id="ARBA00022475"/>
    </source>
</evidence>
<keyword evidence="6 10" id="KW-1133">Transmembrane helix</keyword>
<evidence type="ECO:0000256" key="7">
    <source>
        <dbReference type="ARBA" id="ARBA00023136"/>
    </source>
</evidence>
<dbReference type="Pfam" id="PF08345">
    <property type="entry name" value="YscJ_FliF_C"/>
    <property type="match status" value="1"/>
</dbReference>
<name>A0A6L9XUU3_9MICO</name>
<feature type="domain" description="Flagellar M-ring N-terminal" evidence="11">
    <location>
        <begin position="46"/>
        <end position="220"/>
    </location>
</feature>
<reference evidence="13 14" key="1">
    <citation type="journal article" date="2014" name="J. Microbiol.">
        <title>Diaminobutyricibacter tongyongensis gen. nov., sp. nov. and Homoserinibacter gongjuensis gen. nov., sp. nov. belong to the family Microbacteriaceae.</title>
        <authorList>
            <person name="Kim S.J."/>
            <person name="Ahn J.H."/>
            <person name="Weon H.Y."/>
            <person name="Hamada M."/>
            <person name="Suzuki K."/>
            <person name="Kwon S.W."/>
        </authorList>
    </citation>
    <scope>NUCLEOTIDE SEQUENCE [LARGE SCALE GENOMIC DNA]</scope>
    <source>
        <strain evidence="13 14">NBRC 108724</strain>
    </source>
</reference>
<dbReference type="Gene3D" id="3.30.300.30">
    <property type="match status" value="1"/>
</dbReference>
<dbReference type="PANTHER" id="PTHR30046">
    <property type="entry name" value="FLAGELLAR M-RING PROTEIN"/>
    <property type="match status" value="1"/>
</dbReference>
<comment type="function">
    <text evidence="9">The M ring may be actively involved in energy transduction.</text>
</comment>
<feature type="domain" description="Flagellar M-ring C-terminal" evidence="12">
    <location>
        <begin position="249"/>
        <end position="396"/>
    </location>
</feature>
<dbReference type="InterPro" id="IPR045851">
    <property type="entry name" value="AMP-bd_C_sf"/>
</dbReference>
<dbReference type="GO" id="GO:0003774">
    <property type="term" value="F:cytoskeletal motor activity"/>
    <property type="evidence" value="ECO:0007669"/>
    <property type="project" value="InterPro"/>
</dbReference>
<keyword evidence="5 10" id="KW-0812">Transmembrane</keyword>
<dbReference type="InterPro" id="IPR006182">
    <property type="entry name" value="FliF_N_dom"/>
</dbReference>
<feature type="transmembrane region" description="Helical" evidence="10">
    <location>
        <begin position="21"/>
        <end position="45"/>
    </location>
</feature>
<keyword evidence="4" id="KW-1003">Cell membrane</keyword>
<protein>
    <recommendedName>
        <fullName evidence="9">Flagellar M-ring protein</fullName>
    </recommendedName>
</protein>
<dbReference type="PIRSF" id="PIRSF004862">
    <property type="entry name" value="FliF"/>
    <property type="match status" value="1"/>
</dbReference>
<evidence type="ECO:0000256" key="1">
    <source>
        <dbReference type="ARBA" id="ARBA00004117"/>
    </source>
</evidence>